<gene>
    <name evidence="1" type="ORF">AAY42_10430</name>
</gene>
<protein>
    <submittedName>
        <fullName evidence="1">Uncharacterized protein</fullName>
    </submittedName>
</protein>
<reference evidence="1 2" key="1">
    <citation type="submission" date="2015-04" db="EMBL/GenBank/DDBJ databases">
        <title>Complete genome of flavobacterium.</title>
        <authorList>
            <person name="Kwon Y.M."/>
            <person name="Kim S.-J."/>
        </authorList>
    </citation>
    <scope>NUCLEOTIDE SEQUENCE [LARGE SCALE GENOMIC DNA]</scope>
    <source>
        <strain evidence="1 2">DK169</strain>
    </source>
</reference>
<evidence type="ECO:0000313" key="1">
    <source>
        <dbReference type="EMBL" id="KQC30244.1"/>
    </source>
</evidence>
<dbReference type="EMBL" id="LCTZ01000002">
    <property type="protein sequence ID" value="KQC30244.1"/>
    <property type="molecule type" value="Genomic_DNA"/>
</dbReference>
<name>A0A0Q0WXM4_9FLAO</name>
<dbReference type="Proteomes" id="UP000050827">
    <property type="component" value="Unassembled WGS sequence"/>
</dbReference>
<proteinExistence type="predicted"/>
<dbReference type="RefSeq" id="WP_055394918.1">
    <property type="nucleotide sequence ID" value="NZ_LCTZ01000002.1"/>
</dbReference>
<sequence>MKKENVITNFEDRLINRRLSQIRILVGSCDTIGNKKTGRIFNVKLRVNYFVKTVLGVQIDAEQEIEFTLKKTKFFNQYKAELNDCQQQVVRRNVGGSPSGF</sequence>
<dbReference type="OrthoDB" id="9814400at2"/>
<evidence type="ECO:0000313" key="2">
    <source>
        <dbReference type="Proteomes" id="UP000050827"/>
    </source>
</evidence>
<organism evidence="1 2">
    <name type="scientific">Flagellimonas eckloniae</name>
    <dbReference type="NCBI Taxonomy" id="346185"/>
    <lineage>
        <taxon>Bacteria</taxon>
        <taxon>Pseudomonadati</taxon>
        <taxon>Bacteroidota</taxon>
        <taxon>Flavobacteriia</taxon>
        <taxon>Flavobacteriales</taxon>
        <taxon>Flavobacteriaceae</taxon>
        <taxon>Flagellimonas</taxon>
    </lineage>
</organism>
<accession>A0A0Q0WXM4</accession>
<comment type="caution">
    <text evidence="1">The sequence shown here is derived from an EMBL/GenBank/DDBJ whole genome shotgun (WGS) entry which is preliminary data.</text>
</comment>
<dbReference type="STRING" id="346185.AAY42_10430"/>
<dbReference type="AlphaFoldDB" id="A0A0Q0WXM4"/>
<keyword evidence="2" id="KW-1185">Reference proteome</keyword>